<dbReference type="CDD" id="cd04723">
    <property type="entry name" value="HisA_HisF"/>
    <property type="match status" value="1"/>
</dbReference>
<dbReference type="KEGG" id="pti:PHATRDRAFT_50453"/>
<keyword evidence="4 7" id="KW-0028">Amino-acid biosynthesis</keyword>
<dbReference type="InParanoid" id="B7GE60"/>
<dbReference type="InterPro" id="IPR011858">
    <property type="entry name" value="His6/HISN3"/>
</dbReference>
<dbReference type="GO" id="GO:0000105">
    <property type="term" value="P:L-histidine biosynthetic process"/>
    <property type="evidence" value="ECO:0007669"/>
    <property type="project" value="UniProtKB-UniPathway"/>
</dbReference>
<keyword evidence="9" id="KW-1185">Reference proteome</keyword>
<dbReference type="STRING" id="556484.B7GE60"/>
<gene>
    <name evidence="8" type="ORF">PHATRDRAFT_50453</name>
</gene>
<dbReference type="GO" id="GO:0003949">
    <property type="term" value="F:1-(5-phosphoribosyl)-5-[(5-phosphoribosylamino)methylideneamino]imidazole-4-carboxamide isomerase activity"/>
    <property type="evidence" value="ECO:0007669"/>
    <property type="project" value="UniProtKB-EC"/>
</dbReference>
<dbReference type="SUPFAM" id="SSF51366">
    <property type="entry name" value="Ribulose-phoshate binding barrel"/>
    <property type="match status" value="1"/>
</dbReference>
<dbReference type="EMBL" id="CM000632">
    <property type="protein sequence ID" value="EEC43050.1"/>
    <property type="molecule type" value="Genomic_DNA"/>
</dbReference>
<keyword evidence="5 7" id="KW-0368">Histidine biosynthesis</keyword>
<evidence type="ECO:0000256" key="7">
    <source>
        <dbReference type="RuleBase" id="RU003657"/>
    </source>
</evidence>
<dbReference type="PANTHER" id="PTHR43090:SF2">
    <property type="entry name" value="1-(5-PHOSPHORIBOSYL)-5-[(5-PHOSPHORIBOSYLAMINO)METHYLIDENEAMINO] IMIDAZOLE-4-CARBOXAMIDE ISOMERASE"/>
    <property type="match status" value="1"/>
</dbReference>
<dbReference type="InterPro" id="IPR044524">
    <property type="entry name" value="Isoase_HisA-like"/>
</dbReference>
<dbReference type="EC" id="5.3.1.16" evidence="3"/>
<dbReference type="Proteomes" id="UP000000759">
    <property type="component" value="Chromosome 30"/>
</dbReference>
<name>B7GE60_PHATC</name>
<dbReference type="HOGENOM" id="CLU_065050_0_1_1"/>
<dbReference type="NCBIfam" id="TIGR02129">
    <property type="entry name" value="hisA_euk"/>
    <property type="match status" value="1"/>
</dbReference>
<evidence type="ECO:0000313" key="9">
    <source>
        <dbReference type="Proteomes" id="UP000000759"/>
    </source>
</evidence>
<dbReference type="PANTHER" id="PTHR43090">
    <property type="entry name" value="1-(5-PHOSPHORIBOSYL)-5-[(5-PHOSPHORIBOSYLAMINO)METHYLIDENEAMINO] IMIDAZOLE-4-CARBOXAMIDE ISOMERASE"/>
    <property type="match status" value="1"/>
</dbReference>
<dbReference type="eggNOG" id="KOG3055">
    <property type="taxonomic scope" value="Eukaryota"/>
</dbReference>
<evidence type="ECO:0000256" key="1">
    <source>
        <dbReference type="ARBA" id="ARBA00005133"/>
    </source>
</evidence>
<dbReference type="GO" id="GO:0000162">
    <property type="term" value="P:L-tryptophan biosynthetic process"/>
    <property type="evidence" value="ECO:0007669"/>
    <property type="project" value="TreeGrafter"/>
</dbReference>
<evidence type="ECO:0000256" key="4">
    <source>
        <dbReference type="ARBA" id="ARBA00022605"/>
    </source>
</evidence>
<dbReference type="OrthoDB" id="446074at2759"/>
<dbReference type="InterPro" id="IPR013785">
    <property type="entry name" value="Aldolase_TIM"/>
</dbReference>
<proteinExistence type="inferred from homology"/>
<evidence type="ECO:0000256" key="3">
    <source>
        <dbReference type="ARBA" id="ARBA00012550"/>
    </source>
</evidence>
<reference evidence="9" key="2">
    <citation type="submission" date="2008-08" db="EMBL/GenBank/DDBJ databases">
        <authorList>
            <consortium name="Diatom Consortium"/>
            <person name="Grigoriev I."/>
            <person name="Grimwood J."/>
            <person name="Kuo A."/>
            <person name="Otillar R.P."/>
            <person name="Salamov A."/>
            <person name="Detter J.C."/>
            <person name="Lindquist E."/>
            <person name="Shapiro H."/>
            <person name="Lucas S."/>
            <person name="Glavina del Rio T."/>
            <person name="Pitluck S."/>
            <person name="Rokhsar D."/>
            <person name="Bowler C."/>
        </authorList>
    </citation>
    <scope>GENOME REANNOTATION</scope>
    <source>
        <strain evidence="9">CCAP 1055/1</strain>
    </source>
</reference>
<organism evidence="8 9">
    <name type="scientific">Phaeodactylum tricornutum (strain CCAP 1055/1)</name>
    <dbReference type="NCBI Taxonomy" id="556484"/>
    <lineage>
        <taxon>Eukaryota</taxon>
        <taxon>Sar</taxon>
        <taxon>Stramenopiles</taxon>
        <taxon>Ochrophyta</taxon>
        <taxon>Bacillariophyta</taxon>
        <taxon>Bacillariophyceae</taxon>
        <taxon>Bacillariophycidae</taxon>
        <taxon>Naviculales</taxon>
        <taxon>Phaeodactylaceae</taxon>
        <taxon>Phaeodactylum</taxon>
    </lineage>
</organism>
<accession>B7GE60</accession>
<comment type="pathway">
    <text evidence="1">Amino-acid biosynthesis; L-histidine biosynthesis; L-histidine from 5-phospho-alpha-D-ribose 1-diphosphate: step 4/9.</text>
</comment>
<evidence type="ECO:0000256" key="6">
    <source>
        <dbReference type="ARBA" id="ARBA00023235"/>
    </source>
</evidence>
<dbReference type="RefSeq" id="XP_002185381.1">
    <property type="nucleotide sequence ID" value="XM_002185345.1"/>
</dbReference>
<dbReference type="GeneID" id="7199262"/>
<comment type="similarity">
    <text evidence="2 7">Belongs to the HisA/HisF family.</text>
</comment>
<dbReference type="Gene3D" id="3.20.20.70">
    <property type="entry name" value="Aldolase class I"/>
    <property type="match status" value="1"/>
</dbReference>
<evidence type="ECO:0000256" key="5">
    <source>
        <dbReference type="ARBA" id="ARBA00023102"/>
    </source>
</evidence>
<dbReference type="AlphaFoldDB" id="B7GE60"/>
<dbReference type="PaxDb" id="2850-Phatr50453"/>
<sequence length="279" mass="30023">MKFRPCIDLHHGQVKQIVGSTLRFTSPTTDHDDDTVTASSVPELATNFATERPAREFAERYARDGLTGGHVILLGPGNADAARAALRAAPGTLQVGGGVHDANAREWLDAGASHVIVTSHVFSNGQIAMDRLERLVQLIGKERLVLDLSCRKRPDDHNNGPYYVVTNQWQVFTEYAVTTESLRTLAAYCDEFLVHGVDVEGLQCGILDDLVTLLATSPVPVTYAGGVRSIDDLNRVEQLGQGKVDCTVGSALDIFGGSLPYADVVAWHHQRNGGAVAPA</sequence>
<dbReference type="GO" id="GO:0005737">
    <property type="term" value="C:cytoplasm"/>
    <property type="evidence" value="ECO:0007669"/>
    <property type="project" value="TreeGrafter"/>
</dbReference>
<evidence type="ECO:0000256" key="2">
    <source>
        <dbReference type="ARBA" id="ARBA00009667"/>
    </source>
</evidence>
<protein>
    <recommendedName>
        <fullName evidence="3">1-(5-phosphoribosyl)-5-[(5-phosphoribosylamino)methylideneamino]imidazole-4-carboxamideisomerase</fullName>
        <ecNumber evidence="3">5.3.1.16</ecNumber>
    </recommendedName>
</protein>
<dbReference type="Pfam" id="PF00977">
    <property type="entry name" value="His_biosynth"/>
    <property type="match status" value="1"/>
</dbReference>
<dbReference type="OMA" id="IEWNKTH"/>
<dbReference type="InterPro" id="IPR011060">
    <property type="entry name" value="RibuloseP-bd_barrel"/>
</dbReference>
<dbReference type="InterPro" id="IPR006062">
    <property type="entry name" value="His_biosynth"/>
</dbReference>
<dbReference type="UniPathway" id="UPA00031">
    <property type="reaction ID" value="UER00009"/>
</dbReference>
<evidence type="ECO:0000313" key="8">
    <source>
        <dbReference type="EMBL" id="EEC43050.1"/>
    </source>
</evidence>
<keyword evidence="6" id="KW-0413">Isomerase</keyword>
<reference evidence="8 9" key="1">
    <citation type="journal article" date="2008" name="Nature">
        <title>The Phaeodactylum genome reveals the evolutionary history of diatom genomes.</title>
        <authorList>
            <person name="Bowler C."/>
            <person name="Allen A.E."/>
            <person name="Badger J.H."/>
            <person name="Grimwood J."/>
            <person name="Jabbari K."/>
            <person name="Kuo A."/>
            <person name="Maheswari U."/>
            <person name="Martens C."/>
            <person name="Maumus F."/>
            <person name="Otillar R.P."/>
            <person name="Rayko E."/>
            <person name="Salamov A."/>
            <person name="Vandepoele K."/>
            <person name="Beszteri B."/>
            <person name="Gruber A."/>
            <person name="Heijde M."/>
            <person name="Katinka M."/>
            <person name="Mock T."/>
            <person name="Valentin K."/>
            <person name="Verret F."/>
            <person name="Berges J.A."/>
            <person name="Brownlee C."/>
            <person name="Cadoret J.P."/>
            <person name="Chiovitti A."/>
            <person name="Choi C.J."/>
            <person name="Coesel S."/>
            <person name="De Martino A."/>
            <person name="Detter J.C."/>
            <person name="Durkin C."/>
            <person name="Falciatore A."/>
            <person name="Fournet J."/>
            <person name="Haruta M."/>
            <person name="Huysman M.J."/>
            <person name="Jenkins B.D."/>
            <person name="Jiroutova K."/>
            <person name="Jorgensen R.E."/>
            <person name="Joubert Y."/>
            <person name="Kaplan A."/>
            <person name="Kroger N."/>
            <person name="Kroth P.G."/>
            <person name="La Roche J."/>
            <person name="Lindquist E."/>
            <person name="Lommer M."/>
            <person name="Martin-Jezequel V."/>
            <person name="Lopez P.J."/>
            <person name="Lucas S."/>
            <person name="Mangogna M."/>
            <person name="McGinnis K."/>
            <person name="Medlin L.K."/>
            <person name="Montsant A."/>
            <person name="Oudot-Le Secq M.P."/>
            <person name="Napoli C."/>
            <person name="Obornik M."/>
            <person name="Parker M.S."/>
            <person name="Petit J.L."/>
            <person name="Porcel B.M."/>
            <person name="Poulsen N."/>
            <person name="Robison M."/>
            <person name="Rychlewski L."/>
            <person name="Rynearson T.A."/>
            <person name="Schmutz J."/>
            <person name="Shapiro H."/>
            <person name="Siaut M."/>
            <person name="Stanley M."/>
            <person name="Sussman M.R."/>
            <person name="Taylor A.R."/>
            <person name="Vardi A."/>
            <person name="von Dassow P."/>
            <person name="Vyverman W."/>
            <person name="Willis A."/>
            <person name="Wyrwicz L.S."/>
            <person name="Rokhsar D.S."/>
            <person name="Weissenbach J."/>
            <person name="Armbrust E.V."/>
            <person name="Green B.R."/>
            <person name="Van de Peer Y."/>
            <person name="Grigoriev I.V."/>
        </authorList>
    </citation>
    <scope>NUCLEOTIDE SEQUENCE [LARGE SCALE GENOMIC DNA]</scope>
    <source>
        <strain evidence="8 9">CCAP 1055/1</strain>
    </source>
</reference>